<dbReference type="Proteomes" id="UP000031386">
    <property type="component" value="Chromosome"/>
</dbReference>
<accession>A0A0B4S2T9</accession>
<dbReference type="PROSITE" id="PS51411">
    <property type="entry name" value="PSP1_C"/>
    <property type="match status" value="1"/>
</dbReference>
<evidence type="ECO:0000259" key="1">
    <source>
        <dbReference type="PROSITE" id="PS51411"/>
    </source>
</evidence>
<gene>
    <name evidence="2" type="ORF">NW74_05585</name>
</gene>
<dbReference type="OrthoDB" id="9779344at2"/>
<dbReference type="PANTHER" id="PTHR43830:SF3">
    <property type="entry name" value="PROTEIN PSP1"/>
    <property type="match status" value="1"/>
</dbReference>
<evidence type="ECO:0000313" key="3">
    <source>
        <dbReference type="Proteomes" id="UP000031386"/>
    </source>
</evidence>
<name>A0A0B4S2T9_9FIRM</name>
<feature type="domain" description="PSP1 C-terminal" evidence="1">
    <location>
        <begin position="61"/>
        <end position="146"/>
    </location>
</feature>
<sequence>MKKVVGIRFKEAGKIYYFDPCNFSINKNDNVIVETSRGIEYGNVAIEPREVEESKLVSSLKPVLRIADSMDNYIHQENKKKAKDAIEICKIKANEHGLDMKLVDCEYTFDNQKVIFYFVSDNRIDFRELVKDLAYIFKNRIELRQIGVRDHAKIIGAIGSCGQVCCCKRFLGEFAPVTIKMARDQSLSLNQNKISGTCGRLMCCLKYEQNVYEEKLKKIPPCGTFVITNEGKGVVVDSYTLSEIVKVKIVNEDNNTETVKPFFVDDIAVTKERDMAYAKKDEDIQFEYAEELL</sequence>
<reference evidence="2 3" key="1">
    <citation type="submission" date="2014-10" db="EMBL/GenBank/DDBJ databases">
        <title>Complete genome sequence of Parvimonas micra KCOM 1535 (= ChDC B708).</title>
        <authorList>
            <person name="Kook J.-K."/>
            <person name="Park S.-N."/>
            <person name="Lim Y.K."/>
            <person name="Roh H."/>
        </authorList>
    </citation>
    <scope>NUCLEOTIDE SEQUENCE [LARGE SCALE GENOMIC DNA]</scope>
    <source>
        <strain evidence="3">KCOM 1535 / ChDC B708</strain>
    </source>
</reference>
<dbReference type="EMBL" id="CP009761">
    <property type="protein sequence ID" value="AIZ36844.1"/>
    <property type="molecule type" value="Genomic_DNA"/>
</dbReference>
<dbReference type="STRING" id="33033.NW74_05585"/>
<evidence type="ECO:0000313" key="2">
    <source>
        <dbReference type="EMBL" id="AIZ36844.1"/>
    </source>
</evidence>
<dbReference type="PANTHER" id="PTHR43830">
    <property type="entry name" value="PROTEIN PSP1"/>
    <property type="match status" value="1"/>
</dbReference>
<dbReference type="InterPro" id="IPR007557">
    <property type="entry name" value="PSP1_C"/>
</dbReference>
<dbReference type="InterPro" id="IPR047767">
    <property type="entry name" value="PSP1-like"/>
</dbReference>
<dbReference type="GO" id="GO:0005737">
    <property type="term" value="C:cytoplasm"/>
    <property type="evidence" value="ECO:0007669"/>
    <property type="project" value="TreeGrafter"/>
</dbReference>
<dbReference type="Pfam" id="PF04468">
    <property type="entry name" value="PSP1"/>
    <property type="match status" value="1"/>
</dbReference>
<dbReference type="RefSeq" id="WP_041954328.1">
    <property type="nucleotide sequence ID" value="NZ_CP009761.1"/>
</dbReference>
<proteinExistence type="predicted"/>
<dbReference type="NCBIfam" id="NF041131">
    <property type="entry name" value="RicT_YaaT_fam"/>
    <property type="match status" value="1"/>
</dbReference>
<protein>
    <submittedName>
        <fullName evidence="2">Stage 0 sporulation protein</fullName>
    </submittedName>
</protein>
<keyword evidence="3" id="KW-1185">Reference proteome</keyword>
<dbReference type="KEGG" id="pmic:NW74_05585"/>
<dbReference type="AlphaFoldDB" id="A0A0B4S2T9"/>
<organism evidence="2 3">
    <name type="scientific">Parvimonas micra</name>
    <dbReference type="NCBI Taxonomy" id="33033"/>
    <lineage>
        <taxon>Bacteria</taxon>
        <taxon>Bacillati</taxon>
        <taxon>Bacillota</taxon>
        <taxon>Tissierellia</taxon>
        <taxon>Tissierellales</taxon>
        <taxon>Peptoniphilaceae</taxon>
        <taxon>Parvimonas</taxon>
    </lineage>
</organism>